<protein>
    <submittedName>
        <fullName evidence="1">Uncharacterized protein</fullName>
    </submittedName>
</protein>
<dbReference type="Proteomes" id="UP000287651">
    <property type="component" value="Unassembled WGS sequence"/>
</dbReference>
<gene>
    <name evidence="1" type="ORF">B296_00002915</name>
</gene>
<organism evidence="1 2">
    <name type="scientific">Ensete ventricosum</name>
    <name type="common">Abyssinian banana</name>
    <name type="synonym">Musa ensete</name>
    <dbReference type="NCBI Taxonomy" id="4639"/>
    <lineage>
        <taxon>Eukaryota</taxon>
        <taxon>Viridiplantae</taxon>
        <taxon>Streptophyta</taxon>
        <taxon>Embryophyta</taxon>
        <taxon>Tracheophyta</taxon>
        <taxon>Spermatophyta</taxon>
        <taxon>Magnoliopsida</taxon>
        <taxon>Liliopsida</taxon>
        <taxon>Zingiberales</taxon>
        <taxon>Musaceae</taxon>
        <taxon>Ensete</taxon>
    </lineage>
</organism>
<name>A0A426Z9Z5_ENSVE</name>
<evidence type="ECO:0000313" key="1">
    <source>
        <dbReference type="EMBL" id="RRT60791.1"/>
    </source>
</evidence>
<sequence length="115" mass="12428">MSWIDRLSVPVRGFTWSTFANQTVSIIQSTVHHRSDRRCVPFGWAPVLGPIVARQSGVETIVVSMGEAKKLVDMEEGSLEIGMGDTGVGKAPYRAVRTGLLADRYADHLLSGGTA</sequence>
<comment type="caution">
    <text evidence="1">The sequence shown here is derived from an EMBL/GenBank/DDBJ whole genome shotgun (WGS) entry which is preliminary data.</text>
</comment>
<evidence type="ECO:0000313" key="2">
    <source>
        <dbReference type="Proteomes" id="UP000287651"/>
    </source>
</evidence>
<proteinExistence type="predicted"/>
<accession>A0A426Z9Z5</accession>
<reference evidence="1 2" key="1">
    <citation type="journal article" date="2014" name="Agronomy (Basel)">
        <title>A Draft Genome Sequence for Ensete ventricosum, the Drought-Tolerant Tree Against Hunger.</title>
        <authorList>
            <person name="Harrison J."/>
            <person name="Moore K.A."/>
            <person name="Paszkiewicz K."/>
            <person name="Jones T."/>
            <person name="Grant M."/>
            <person name="Ambacheew D."/>
            <person name="Muzemil S."/>
            <person name="Studholme D.J."/>
        </authorList>
    </citation>
    <scope>NUCLEOTIDE SEQUENCE [LARGE SCALE GENOMIC DNA]</scope>
</reference>
<dbReference type="EMBL" id="AMZH03007641">
    <property type="protein sequence ID" value="RRT60791.1"/>
    <property type="molecule type" value="Genomic_DNA"/>
</dbReference>
<dbReference type="AlphaFoldDB" id="A0A426Z9Z5"/>